<reference evidence="3" key="1">
    <citation type="submission" date="2018-09" db="EMBL/GenBank/DDBJ databases">
        <authorList>
            <person name="Tuo L."/>
        </authorList>
    </citation>
    <scope>NUCLEOTIDE SEQUENCE [LARGE SCALE GENOMIC DNA]</scope>
    <source>
        <strain evidence="3">M2BS4Y-1</strain>
    </source>
</reference>
<organism evidence="2 3">
    <name type="scientific">Aureimonas flava</name>
    <dbReference type="NCBI Taxonomy" id="2320271"/>
    <lineage>
        <taxon>Bacteria</taxon>
        <taxon>Pseudomonadati</taxon>
        <taxon>Pseudomonadota</taxon>
        <taxon>Alphaproteobacteria</taxon>
        <taxon>Hyphomicrobiales</taxon>
        <taxon>Aurantimonadaceae</taxon>
        <taxon>Aureimonas</taxon>
    </lineage>
</organism>
<dbReference type="EMBL" id="QYRN01000006">
    <property type="protein sequence ID" value="RIY00276.1"/>
    <property type="molecule type" value="Genomic_DNA"/>
</dbReference>
<feature type="region of interest" description="Disordered" evidence="1">
    <location>
        <begin position="118"/>
        <end position="147"/>
    </location>
</feature>
<sequence length="147" mass="15798">MRKLPVTALSGFLGDGKTVRSNHMLQSREGPLFVTILPDSGGVSVDAGDLLRDRRETARDGDARTVADLRSTPAVAQASQCRPLMGPVLHSVGGDHRQDIVFIGTDPMDEAGCRACPDARPVDAPAVTPNAWTKRREPFPNRSRQAA</sequence>
<dbReference type="RefSeq" id="WP_119540585.1">
    <property type="nucleotide sequence ID" value="NZ_QYRN01000006.1"/>
</dbReference>
<dbReference type="InterPro" id="IPR027417">
    <property type="entry name" value="P-loop_NTPase"/>
</dbReference>
<dbReference type="Gene3D" id="3.40.50.300">
    <property type="entry name" value="P-loop containing nucleotide triphosphate hydrolases"/>
    <property type="match status" value="1"/>
</dbReference>
<proteinExistence type="predicted"/>
<dbReference type="Proteomes" id="UP000265750">
    <property type="component" value="Unassembled WGS sequence"/>
</dbReference>
<dbReference type="OrthoDB" id="8456860at2"/>
<evidence type="ECO:0008006" key="4">
    <source>
        <dbReference type="Google" id="ProtNLM"/>
    </source>
</evidence>
<evidence type="ECO:0000313" key="3">
    <source>
        <dbReference type="Proteomes" id="UP000265750"/>
    </source>
</evidence>
<evidence type="ECO:0000256" key="1">
    <source>
        <dbReference type="SAM" id="MobiDB-lite"/>
    </source>
</evidence>
<gene>
    <name evidence="2" type="ORF">D3218_13435</name>
</gene>
<keyword evidence="3" id="KW-1185">Reference proteome</keyword>
<comment type="caution">
    <text evidence="2">The sequence shown here is derived from an EMBL/GenBank/DDBJ whole genome shotgun (WGS) entry which is preliminary data.</text>
</comment>
<evidence type="ECO:0000313" key="2">
    <source>
        <dbReference type="EMBL" id="RIY00276.1"/>
    </source>
</evidence>
<accession>A0A3A1WJ59</accession>
<name>A0A3A1WJ59_9HYPH</name>
<dbReference type="AlphaFoldDB" id="A0A3A1WJ59"/>
<protein>
    <recommendedName>
        <fullName evidence="4">CobW/HypB/UreG nucleotide-binding domain-containing protein</fullName>
    </recommendedName>
</protein>